<evidence type="ECO:0000259" key="3">
    <source>
        <dbReference type="Pfam" id="PF07969"/>
    </source>
</evidence>
<dbReference type="GO" id="GO:0004038">
    <property type="term" value="F:allantoinase activity"/>
    <property type="evidence" value="ECO:0007669"/>
    <property type="project" value="TreeGrafter"/>
</dbReference>
<dbReference type="Proteomes" id="UP000243679">
    <property type="component" value="Chromosome"/>
</dbReference>
<dbReference type="Gene3D" id="2.30.40.10">
    <property type="entry name" value="Urease, subunit C, domain 1"/>
    <property type="match status" value="1"/>
</dbReference>
<evidence type="ECO:0000313" key="5">
    <source>
        <dbReference type="EMBL" id="BAW79512.1"/>
    </source>
</evidence>
<dbReference type="CDD" id="cd01317">
    <property type="entry name" value="DHOase_IIa"/>
    <property type="match status" value="1"/>
</dbReference>
<dbReference type="InterPro" id="IPR013108">
    <property type="entry name" value="Amidohydro_3"/>
</dbReference>
<dbReference type="InterPro" id="IPR004722">
    <property type="entry name" value="DHOase"/>
</dbReference>
<dbReference type="AlphaFoldDB" id="A0A1Q2SK75"/>
<dbReference type="InterPro" id="IPR032466">
    <property type="entry name" value="Metal_Hydrolase"/>
</dbReference>
<dbReference type="GO" id="GO:0006145">
    <property type="term" value="P:purine nucleobase catabolic process"/>
    <property type="evidence" value="ECO:0007669"/>
    <property type="project" value="TreeGrafter"/>
</dbReference>
<name>A0A1Q2SK75_9GAMM</name>
<sequence length="426" mass="46265">MHIVIRGGHLIDPYNQVDALHDLYLANGRIVSIDKAPEGFLAEQEINAQNQIICPGLIDLRARLQESGRKWRGDITTEILAAAKGGITTLCCPPDSISVNSSVTTDLTPHQTTPRQRSKILPLGALTQDLKGLQLAEMATLKKSGYVGVSNSSVPIADSRVMRHAMEYAATLGITVFLHPRDPWLGIDGCCHEGVISARLGLAGIPETAETIPLARDLLLIEQTGVRAHFCHLSSGRAVQMVKEAQAGGLLVTADVTAYHLHLTENDIGEFDSQCHVIPPLRSRQDREALHEGLREGIFSAICSDHQPHDINAKLGPFAITEPGISGLESLLPLCLRLVQDDILTLTEAIAYLTYRPAQVLGIDSGHLAPGQPADICIFDPNCCWTLKPEEMISYGKNTPFSGWEFQGRVTHTLLAGQVIFKAETP</sequence>
<dbReference type="NCBIfam" id="TIGR00857">
    <property type="entry name" value="pyrC_multi"/>
    <property type="match status" value="1"/>
</dbReference>
<dbReference type="EMBL" id="AP014836">
    <property type="protein sequence ID" value="BAW79512.1"/>
    <property type="molecule type" value="Genomic_DNA"/>
</dbReference>
<keyword evidence="2" id="KW-0665">Pyrimidine biosynthesis</keyword>
<dbReference type="RefSeq" id="WP_096526172.1">
    <property type="nucleotide sequence ID" value="NZ_AP014836.1"/>
</dbReference>
<keyword evidence="1" id="KW-0862">Zinc</keyword>
<keyword evidence="6" id="KW-1185">Reference proteome</keyword>
<reference evidence="5 6" key="1">
    <citation type="journal article" date="2017" name="ISME J.">
        <title>An acid-tolerant ammonia-oxidizing ?-proteobacterium from soil.</title>
        <authorList>
            <person name="Hayatsu M."/>
            <person name="Tago K."/>
            <person name="Uchiyama I."/>
            <person name="Toyoda A."/>
            <person name="Wang Y."/>
            <person name="Shimomura Y."/>
            <person name="Okubo T."/>
            <person name="Kurisu F."/>
            <person name="Hirono Y."/>
            <person name="Nonaka K."/>
            <person name="Akiyama H."/>
            <person name="Itoh T."/>
            <person name="Takami H."/>
        </authorList>
    </citation>
    <scope>NUCLEOTIDE SEQUENCE [LARGE SCALE GENOMIC DNA]</scope>
    <source>
        <strain evidence="5 6">TAO100</strain>
    </source>
</reference>
<dbReference type="KEGG" id="ntt:TAO_0142"/>
<dbReference type="GO" id="GO:0046872">
    <property type="term" value="F:metal ion binding"/>
    <property type="evidence" value="ECO:0007669"/>
    <property type="project" value="InterPro"/>
</dbReference>
<accession>A0A1Q2SK75</accession>
<dbReference type="OrthoDB" id="5687299at2"/>
<dbReference type="SUPFAM" id="SSF51338">
    <property type="entry name" value="Composite domain of metallo-dependent hydrolases"/>
    <property type="match status" value="1"/>
</dbReference>
<dbReference type="Pfam" id="PF12890">
    <property type="entry name" value="DHOase"/>
    <property type="match status" value="1"/>
</dbReference>
<organism evidence="5 6">
    <name type="scientific">Candidatus Nitrosoglobus terrae</name>
    <dbReference type="NCBI Taxonomy" id="1630141"/>
    <lineage>
        <taxon>Bacteria</taxon>
        <taxon>Pseudomonadati</taxon>
        <taxon>Pseudomonadota</taxon>
        <taxon>Gammaproteobacteria</taxon>
        <taxon>Chromatiales</taxon>
        <taxon>Chromatiaceae</taxon>
        <taxon>Candidatus Nitrosoglobus</taxon>
    </lineage>
</organism>
<evidence type="ECO:0000256" key="2">
    <source>
        <dbReference type="ARBA" id="ARBA00022975"/>
    </source>
</evidence>
<dbReference type="PANTHER" id="PTHR43668">
    <property type="entry name" value="ALLANTOINASE"/>
    <property type="match status" value="1"/>
</dbReference>
<dbReference type="PANTHER" id="PTHR43668:SF2">
    <property type="entry name" value="ALLANTOINASE"/>
    <property type="match status" value="1"/>
</dbReference>
<dbReference type="NCBIfam" id="NF005791">
    <property type="entry name" value="PRK07627.1"/>
    <property type="match status" value="1"/>
</dbReference>
<dbReference type="SUPFAM" id="SSF51556">
    <property type="entry name" value="Metallo-dependent hydrolases"/>
    <property type="match status" value="1"/>
</dbReference>
<gene>
    <name evidence="5" type="ORF">TAO_0142</name>
</gene>
<dbReference type="GO" id="GO:0004151">
    <property type="term" value="F:dihydroorotase activity"/>
    <property type="evidence" value="ECO:0007669"/>
    <property type="project" value="InterPro"/>
</dbReference>
<protein>
    <submittedName>
        <fullName evidence="5">Dihydroorotase</fullName>
    </submittedName>
</protein>
<evidence type="ECO:0000259" key="4">
    <source>
        <dbReference type="Pfam" id="PF12890"/>
    </source>
</evidence>
<evidence type="ECO:0000256" key="1">
    <source>
        <dbReference type="ARBA" id="ARBA00022833"/>
    </source>
</evidence>
<dbReference type="InterPro" id="IPR011059">
    <property type="entry name" value="Metal-dep_hydrolase_composite"/>
</dbReference>
<dbReference type="InterPro" id="IPR050138">
    <property type="entry name" value="DHOase/Allantoinase_Hydrolase"/>
</dbReference>
<dbReference type="Gene3D" id="3.20.20.140">
    <property type="entry name" value="Metal-dependent hydrolases"/>
    <property type="match status" value="1"/>
</dbReference>
<proteinExistence type="predicted"/>
<dbReference type="GO" id="GO:0006221">
    <property type="term" value="P:pyrimidine nucleotide biosynthetic process"/>
    <property type="evidence" value="ECO:0007669"/>
    <property type="project" value="UniProtKB-KW"/>
</dbReference>
<feature type="domain" description="Dihydroorotase catalytic" evidence="4">
    <location>
        <begin position="51"/>
        <end position="235"/>
    </location>
</feature>
<evidence type="ECO:0000313" key="6">
    <source>
        <dbReference type="Proteomes" id="UP000243679"/>
    </source>
</evidence>
<dbReference type="GO" id="GO:0005737">
    <property type="term" value="C:cytoplasm"/>
    <property type="evidence" value="ECO:0007669"/>
    <property type="project" value="TreeGrafter"/>
</dbReference>
<feature type="domain" description="Amidohydrolase 3" evidence="3">
    <location>
        <begin position="343"/>
        <end position="421"/>
    </location>
</feature>
<dbReference type="Pfam" id="PF07969">
    <property type="entry name" value="Amidohydro_3"/>
    <property type="match status" value="1"/>
</dbReference>
<dbReference type="InterPro" id="IPR024403">
    <property type="entry name" value="DHOase_cat"/>
</dbReference>